<accession>A0A2G5BBS0</accession>
<reference evidence="2 3" key="1">
    <citation type="journal article" date="2015" name="Genome Biol. Evol.">
        <title>Phylogenomic analyses indicate that early fungi evolved digesting cell walls of algal ancestors of land plants.</title>
        <authorList>
            <person name="Chang Y."/>
            <person name="Wang S."/>
            <person name="Sekimoto S."/>
            <person name="Aerts A.L."/>
            <person name="Choi C."/>
            <person name="Clum A."/>
            <person name="LaButti K.M."/>
            <person name="Lindquist E.A."/>
            <person name="Yee Ngan C."/>
            <person name="Ohm R.A."/>
            <person name="Salamov A.A."/>
            <person name="Grigoriev I.V."/>
            <person name="Spatafora J.W."/>
            <person name="Berbee M.L."/>
        </authorList>
    </citation>
    <scope>NUCLEOTIDE SEQUENCE [LARGE SCALE GENOMIC DNA]</scope>
    <source>
        <strain evidence="2 3">NRRL 1564</strain>
    </source>
</reference>
<protein>
    <recommendedName>
        <fullName evidence="4">BAG domain-containing protein</fullName>
    </recommendedName>
</protein>
<dbReference type="AlphaFoldDB" id="A0A2G5BBS0"/>
<organism evidence="2 3">
    <name type="scientific">Coemansia reversa (strain ATCC 12441 / NRRL 1564)</name>
    <dbReference type="NCBI Taxonomy" id="763665"/>
    <lineage>
        <taxon>Eukaryota</taxon>
        <taxon>Fungi</taxon>
        <taxon>Fungi incertae sedis</taxon>
        <taxon>Zoopagomycota</taxon>
        <taxon>Kickxellomycotina</taxon>
        <taxon>Kickxellomycetes</taxon>
        <taxon>Kickxellales</taxon>
        <taxon>Kickxellaceae</taxon>
        <taxon>Coemansia</taxon>
    </lineage>
</organism>
<keyword evidence="1" id="KW-0812">Transmembrane</keyword>
<gene>
    <name evidence="2" type="ORF">COEREDRAFT_81142</name>
</gene>
<feature type="transmembrane region" description="Helical" evidence="1">
    <location>
        <begin position="12"/>
        <end position="32"/>
    </location>
</feature>
<dbReference type="InterPro" id="IPR006311">
    <property type="entry name" value="TAT_signal"/>
</dbReference>
<keyword evidence="1" id="KW-0472">Membrane</keyword>
<evidence type="ECO:0000313" key="2">
    <source>
        <dbReference type="EMBL" id="PIA16464.1"/>
    </source>
</evidence>
<evidence type="ECO:0008006" key="4">
    <source>
        <dbReference type="Google" id="ProtNLM"/>
    </source>
</evidence>
<name>A0A2G5BBS0_COERN</name>
<dbReference type="EMBL" id="KZ303499">
    <property type="protein sequence ID" value="PIA16464.1"/>
    <property type="molecule type" value="Genomic_DNA"/>
</dbReference>
<keyword evidence="3" id="KW-1185">Reference proteome</keyword>
<dbReference type="OrthoDB" id="5537271at2759"/>
<dbReference type="Proteomes" id="UP000242474">
    <property type="component" value="Unassembled WGS sequence"/>
</dbReference>
<sequence>MSTQQPLSRIQWVQLTAAAGAVVAAAAAIWLTSQYLRADHQRTQLTRSAKKKYRELLSELSECKGILNYIDSVSMSRAQSIVSDYAKDTREPEASRRELAGIGEEVLRLMEKIDGVAPALVINAAGLEPWTEQDKELKELAVRQGLGQIFDLAGDIRAIRKGLIHRVERRAKKIDSLKRELERVIIQK</sequence>
<keyword evidence="1" id="KW-1133">Transmembrane helix</keyword>
<proteinExistence type="predicted"/>
<evidence type="ECO:0000256" key="1">
    <source>
        <dbReference type="SAM" id="Phobius"/>
    </source>
</evidence>
<evidence type="ECO:0000313" key="3">
    <source>
        <dbReference type="Proteomes" id="UP000242474"/>
    </source>
</evidence>
<dbReference type="PROSITE" id="PS51318">
    <property type="entry name" value="TAT"/>
    <property type="match status" value="1"/>
</dbReference>